<dbReference type="GO" id="GO:0015501">
    <property type="term" value="F:glutamate:sodium symporter activity"/>
    <property type="evidence" value="ECO:0007669"/>
    <property type="project" value="TreeGrafter"/>
</dbReference>
<dbReference type="PANTHER" id="PTHR11958">
    <property type="entry name" value="SODIUM/DICARBOXYLATE SYMPORTER-RELATED"/>
    <property type="match status" value="1"/>
</dbReference>
<evidence type="ECO:0000256" key="4">
    <source>
        <dbReference type="ARBA" id="ARBA00022847"/>
    </source>
</evidence>
<accession>A0A183Q5X4</accession>
<dbReference type="EMBL" id="UZAL01049409">
    <property type="protein sequence ID" value="VDP86222.1"/>
    <property type="molecule type" value="Genomic_DNA"/>
</dbReference>
<evidence type="ECO:0000256" key="2">
    <source>
        <dbReference type="ARBA" id="ARBA00022448"/>
    </source>
</evidence>
<feature type="transmembrane region" description="Helical" evidence="8">
    <location>
        <begin position="91"/>
        <end position="110"/>
    </location>
</feature>
<keyword evidence="7" id="KW-0325">Glycoprotein</keyword>
<proteinExistence type="inferred from homology"/>
<sequence length="111" mass="12524">MHTSPYPTDIRRQRRVVPRFGQRGSDNHPHTSNSTQDELTDVKKWIMNLDNLFVTFTVLAVILGMTIGLLVKIYASPSPRTIYLLSFPGELLMNMLKMLIIPLIVSSLIAG</sequence>
<dbReference type="PANTHER" id="PTHR11958:SF63">
    <property type="entry name" value="AMINO ACID TRANSPORTER"/>
    <property type="match status" value="1"/>
</dbReference>
<comment type="subcellular location">
    <subcellularLocation>
        <location evidence="1 8">Membrane</location>
        <topology evidence="1 8">Multi-pass membrane protein</topology>
    </subcellularLocation>
</comment>
<dbReference type="SUPFAM" id="SSF118215">
    <property type="entry name" value="Proton glutamate symport protein"/>
    <property type="match status" value="1"/>
</dbReference>
<feature type="transmembrane region" description="Helical" evidence="8">
    <location>
        <begin position="52"/>
        <end position="71"/>
    </location>
</feature>
<dbReference type="InterPro" id="IPR036458">
    <property type="entry name" value="Na:dicarbo_symporter_sf"/>
</dbReference>
<name>A0A183Q5X4_9TREM</name>
<dbReference type="AlphaFoldDB" id="A0A183Q5X4"/>
<keyword evidence="3 8" id="KW-0812">Transmembrane</keyword>
<keyword evidence="2 8" id="KW-0813">Transport</keyword>
<feature type="region of interest" description="Disordered" evidence="9">
    <location>
        <begin position="1"/>
        <end position="37"/>
    </location>
</feature>
<dbReference type="Pfam" id="PF00375">
    <property type="entry name" value="SDF"/>
    <property type="match status" value="1"/>
</dbReference>
<evidence type="ECO:0000256" key="3">
    <source>
        <dbReference type="ARBA" id="ARBA00022692"/>
    </source>
</evidence>
<keyword evidence="11" id="KW-1185">Reference proteome</keyword>
<dbReference type="PROSITE" id="PS00713">
    <property type="entry name" value="NA_DICARBOXYL_SYMP_1"/>
    <property type="match status" value="1"/>
</dbReference>
<comment type="caution">
    <text evidence="8">Lacks conserved residue(s) required for the propagation of feature annotation.</text>
</comment>
<reference evidence="10 11" key="1">
    <citation type="submission" date="2018-11" db="EMBL/GenBank/DDBJ databases">
        <authorList>
            <consortium name="Pathogen Informatics"/>
        </authorList>
    </citation>
    <scope>NUCLEOTIDE SEQUENCE [LARGE SCALE GENOMIC DNA]</scope>
    <source>
        <strain>Denwood</strain>
        <strain evidence="11">Zambia</strain>
    </source>
</reference>
<dbReference type="GO" id="GO:0015175">
    <property type="term" value="F:neutral L-amino acid transmembrane transporter activity"/>
    <property type="evidence" value="ECO:0007669"/>
    <property type="project" value="TreeGrafter"/>
</dbReference>
<dbReference type="InterPro" id="IPR001991">
    <property type="entry name" value="Na-dicarboxylate_symporter"/>
</dbReference>
<evidence type="ECO:0000256" key="5">
    <source>
        <dbReference type="ARBA" id="ARBA00022989"/>
    </source>
</evidence>
<dbReference type="PRINTS" id="PR00173">
    <property type="entry name" value="EDTRNSPORT"/>
</dbReference>
<evidence type="ECO:0000313" key="10">
    <source>
        <dbReference type="EMBL" id="VDP86222.1"/>
    </source>
</evidence>
<evidence type="ECO:0000256" key="6">
    <source>
        <dbReference type="ARBA" id="ARBA00023136"/>
    </source>
</evidence>
<evidence type="ECO:0000256" key="8">
    <source>
        <dbReference type="RuleBase" id="RU361216"/>
    </source>
</evidence>
<gene>
    <name evidence="10" type="ORF">SMTD_LOCUS22010</name>
</gene>
<dbReference type="InterPro" id="IPR050746">
    <property type="entry name" value="DAACS"/>
</dbReference>
<dbReference type="Gene3D" id="1.10.3860.10">
    <property type="entry name" value="Sodium:dicarboxylate symporter"/>
    <property type="match status" value="1"/>
</dbReference>
<keyword evidence="6 8" id="KW-0472">Membrane</keyword>
<dbReference type="GO" id="GO:0005313">
    <property type="term" value="F:L-glutamate transmembrane transporter activity"/>
    <property type="evidence" value="ECO:0007669"/>
    <property type="project" value="TreeGrafter"/>
</dbReference>
<evidence type="ECO:0000256" key="1">
    <source>
        <dbReference type="ARBA" id="ARBA00004141"/>
    </source>
</evidence>
<comment type="similarity">
    <text evidence="8">Belongs to the dicarboxylate/amino acid:cation symporter (DAACS) (TC 2.A.23) family.</text>
</comment>
<dbReference type="Proteomes" id="UP000269396">
    <property type="component" value="Unassembled WGS sequence"/>
</dbReference>
<evidence type="ECO:0000313" key="11">
    <source>
        <dbReference type="Proteomes" id="UP000269396"/>
    </source>
</evidence>
<keyword evidence="4 8" id="KW-0769">Symport</keyword>
<evidence type="ECO:0000256" key="7">
    <source>
        <dbReference type="ARBA" id="ARBA00023180"/>
    </source>
</evidence>
<evidence type="ECO:0000256" key="9">
    <source>
        <dbReference type="SAM" id="MobiDB-lite"/>
    </source>
</evidence>
<keyword evidence="5 8" id="KW-1133">Transmembrane helix</keyword>
<dbReference type="InterPro" id="IPR018107">
    <property type="entry name" value="Na-dicarboxylate_symporter_CS"/>
</dbReference>
<protein>
    <recommendedName>
        <fullName evidence="8">Amino acid transporter</fullName>
    </recommendedName>
</protein>
<dbReference type="STRING" id="31246.A0A183Q5X4"/>
<dbReference type="GO" id="GO:0005886">
    <property type="term" value="C:plasma membrane"/>
    <property type="evidence" value="ECO:0007669"/>
    <property type="project" value="TreeGrafter"/>
</dbReference>
<organism evidence="10 11">
    <name type="scientific">Schistosoma mattheei</name>
    <dbReference type="NCBI Taxonomy" id="31246"/>
    <lineage>
        <taxon>Eukaryota</taxon>
        <taxon>Metazoa</taxon>
        <taxon>Spiralia</taxon>
        <taxon>Lophotrochozoa</taxon>
        <taxon>Platyhelminthes</taxon>
        <taxon>Trematoda</taxon>
        <taxon>Digenea</taxon>
        <taxon>Strigeidida</taxon>
        <taxon>Schistosomatoidea</taxon>
        <taxon>Schistosomatidae</taxon>
        <taxon>Schistosoma</taxon>
    </lineage>
</organism>